<organism evidence="2 3">
    <name type="scientific">Staphylococcus delphini</name>
    <dbReference type="NCBI Taxonomy" id="53344"/>
    <lineage>
        <taxon>Bacteria</taxon>
        <taxon>Bacillati</taxon>
        <taxon>Bacillota</taxon>
        <taxon>Bacilli</taxon>
        <taxon>Bacillales</taxon>
        <taxon>Staphylococcaceae</taxon>
        <taxon>Staphylococcus</taxon>
        <taxon>Staphylococcus intermedius group</taxon>
    </lineage>
</organism>
<feature type="transmembrane region" description="Helical" evidence="1">
    <location>
        <begin position="98"/>
        <end position="116"/>
    </location>
</feature>
<comment type="caution">
    <text evidence="2">The sequence shown here is derived from an EMBL/GenBank/DDBJ whole genome shotgun (WGS) entry which is preliminary data.</text>
</comment>
<reference evidence="2 3" key="1">
    <citation type="journal article" date="2017" name="PLoS ONE">
        <title>Development of a real-time PCR for detection of Staphylococcus pseudintermedius using a novel automated comparison of whole-genome sequences.</title>
        <authorList>
            <person name="Verstappen K.M."/>
            <person name="Huijbregts L."/>
            <person name="Spaninks M."/>
            <person name="Wagenaar J.A."/>
            <person name="Fluit A.C."/>
            <person name="Duim B."/>
        </authorList>
    </citation>
    <scope>NUCLEOTIDE SEQUENCE [LARGE SCALE GENOMIC DNA]</scope>
    <source>
        <strain evidence="2 3">215070706401-1</strain>
    </source>
</reference>
<feature type="transmembrane region" description="Helical" evidence="1">
    <location>
        <begin position="204"/>
        <end position="234"/>
    </location>
</feature>
<evidence type="ECO:0000313" key="3">
    <source>
        <dbReference type="Proteomes" id="UP000218335"/>
    </source>
</evidence>
<dbReference type="InterPro" id="IPR009323">
    <property type="entry name" value="DUF979"/>
</dbReference>
<keyword evidence="1" id="KW-0472">Membrane</keyword>
<feature type="transmembrane region" description="Helical" evidence="1">
    <location>
        <begin position="246"/>
        <end position="268"/>
    </location>
</feature>
<dbReference type="Pfam" id="PF06166">
    <property type="entry name" value="DUF979"/>
    <property type="match status" value="1"/>
</dbReference>
<sequence>MSPQTISHILEIFYVLIGLQFIYTAYRVYREPRNMKRIGTALFWCILGLLFMVGPYIPNWINGLLVLLMGFLTITKNVKIGKVVEVEHQEEEKGATRFGNLLFIPAVVLALVAVIVSTWTPLGGAIGISISSIVGLMVAYLIIRPKAKVGLYDSDRLVQQIGTVGILPQFLAALGILFTVSGVGTTISKGISSFLPQDNALLGVIAYILGMVLFTMLMGNAFAAFTVITASIGLPFVIQNGGDPTIVGALAMTGGFCGTLLTPMAANFNTLPVALLEMKDEIAVIKAQAPMAVMLIVVHIILMYVLAF</sequence>
<feature type="transmembrane region" description="Helical" evidence="1">
    <location>
        <begin position="6"/>
        <end position="26"/>
    </location>
</feature>
<feature type="transmembrane region" description="Helical" evidence="1">
    <location>
        <begin position="164"/>
        <end position="184"/>
    </location>
</feature>
<accession>A0A2A4GZM8</accession>
<dbReference type="RefSeq" id="WP_096590907.1">
    <property type="nucleotide sequence ID" value="NZ_MWRM01000004.1"/>
</dbReference>
<dbReference type="AlphaFoldDB" id="A0A2A4GZM8"/>
<protein>
    <recommendedName>
        <fullName evidence="4">Permease</fullName>
    </recommendedName>
</protein>
<proteinExistence type="predicted"/>
<gene>
    <name evidence="2" type="ORF">B5C08_03170</name>
</gene>
<dbReference type="Proteomes" id="UP000218335">
    <property type="component" value="Unassembled WGS sequence"/>
</dbReference>
<name>A0A2A4GZM8_9STAP</name>
<dbReference type="EMBL" id="MWUU01000003">
    <property type="protein sequence ID" value="PCF56465.1"/>
    <property type="molecule type" value="Genomic_DNA"/>
</dbReference>
<feature type="transmembrane region" description="Helical" evidence="1">
    <location>
        <begin position="122"/>
        <end position="143"/>
    </location>
</feature>
<keyword evidence="1" id="KW-0812">Transmembrane</keyword>
<keyword evidence="1" id="KW-1133">Transmembrane helix</keyword>
<evidence type="ECO:0000313" key="2">
    <source>
        <dbReference type="EMBL" id="PCF56465.1"/>
    </source>
</evidence>
<evidence type="ECO:0008006" key="4">
    <source>
        <dbReference type="Google" id="ProtNLM"/>
    </source>
</evidence>
<feature type="transmembrane region" description="Helical" evidence="1">
    <location>
        <begin position="288"/>
        <end position="307"/>
    </location>
</feature>
<evidence type="ECO:0000256" key="1">
    <source>
        <dbReference type="SAM" id="Phobius"/>
    </source>
</evidence>
<feature type="transmembrane region" description="Helical" evidence="1">
    <location>
        <begin position="38"/>
        <end position="54"/>
    </location>
</feature>
<feature type="transmembrane region" description="Helical" evidence="1">
    <location>
        <begin position="60"/>
        <end position="78"/>
    </location>
</feature>